<evidence type="ECO:0000259" key="6">
    <source>
        <dbReference type="Pfam" id="PF24327"/>
    </source>
</evidence>
<dbReference type="VEuPathDB" id="TriTrypDB:ECC02_001909"/>
<dbReference type="InterPro" id="IPR059177">
    <property type="entry name" value="GH29D-like_dom"/>
</dbReference>
<feature type="domain" description="DUF7495" evidence="4">
    <location>
        <begin position="824"/>
        <end position="926"/>
    </location>
</feature>
<dbReference type="Pfam" id="PF13290">
    <property type="entry name" value="CHB_HEX_C_1"/>
    <property type="match status" value="1"/>
</dbReference>
<dbReference type="VEuPathDB" id="TriTrypDB:TcCLB.507711.200"/>
<dbReference type="VEuPathDB" id="TriTrypDB:TCSYLVIO_004852"/>
<evidence type="ECO:0000259" key="7">
    <source>
        <dbReference type="Pfam" id="PF24328"/>
    </source>
</evidence>
<dbReference type="EMBL" id="PRFC01000040">
    <property type="protein sequence ID" value="PWV13943.1"/>
    <property type="molecule type" value="Genomic_DNA"/>
</dbReference>
<dbReference type="VEuPathDB" id="TriTrypDB:C3747_40g73"/>
<dbReference type="VEuPathDB" id="TriTrypDB:BCY84_10868"/>
<feature type="signal peptide" evidence="2">
    <location>
        <begin position="1"/>
        <end position="31"/>
    </location>
</feature>
<evidence type="ECO:0000313" key="9">
    <source>
        <dbReference type="Proteomes" id="UP000246078"/>
    </source>
</evidence>
<evidence type="ECO:0000259" key="5">
    <source>
        <dbReference type="Pfam" id="PF24326"/>
    </source>
</evidence>
<feature type="chain" id="PRO_5016037243" evidence="2">
    <location>
        <begin position="32"/>
        <end position="1570"/>
    </location>
</feature>
<feature type="domain" description="DUF7496" evidence="5">
    <location>
        <begin position="1133"/>
        <end position="1246"/>
    </location>
</feature>
<reference evidence="8 9" key="1">
    <citation type="journal article" date="2018" name="Microb. Genom.">
        <title>Expanding an expanded genome: long-read sequencing of Trypanosoma cruzi.</title>
        <authorList>
            <person name="Berna L."/>
            <person name="Rodriguez M."/>
            <person name="Chiribao M.L."/>
            <person name="Parodi-Talice A."/>
            <person name="Pita S."/>
            <person name="Rijo G."/>
            <person name="Alvarez-Valin F."/>
            <person name="Robello C."/>
        </authorList>
    </citation>
    <scope>NUCLEOTIDE SEQUENCE [LARGE SCALE GENOMIC DNA]</scope>
    <source>
        <strain evidence="8 9">TCC</strain>
    </source>
</reference>
<feature type="domain" description="DUF7497" evidence="6">
    <location>
        <begin position="1254"/>
        <end position="1352"/>
    </location>
</feature>
<dbReference type="InterPro" id="IPR055921">
    <property type="entry name" value="DUF7498"/>
</dbReference>
<dbReference type="VEuPathDB" id="TriTrypDB:TcBrA4_0016270"/>
<dbReference type="InterPro" id="IPR055920">
    <property type="entry name" value="DUF7497"/>
</dbReference>
<comment type="caution">
    <text evidence="8">The sequence shown here is derived from an EMBL/GenBank/DDBJ whole genome shotgun (WGS) entry which is preliminary data.</text>
</comment>
<keyword evidence="1" id="KW-1133">Transmembrane helix</keyword>
<gene>
    <name evidence="8" type="ORF">C3747_40g73</name>
</gene>
<dbReference type="Pfam" id="PF24325">
    <property type="entry name" value="DUF7495"/>
    <property type="match status" value="1"/>
</dbReference>
<dbReference type="VEuPathDB" id="TriTrypDB:TcCL_ESM10519"/>
<evidence type="ECO:0000256" key="2">
    <source>
        <dbReference type="SAM" id="SignalP"/>
    </source>
</evidence>
<accession>A0A2V2X1C4</accession>
<dbReference type="Pfam" id="PF24327">
    <property type="entry name" value="DUF7497"/>
    <property type="match status" value="1"/>
</dbReference>
<keyword evidence="2" id="KW-0732">Signal</keyword>
<feature type="domain" description="DUF7498" evidence="7">
    <location>
        <begin position="1361"/>
        <end position="1457"/>
    </location>
</feature>
<keyword evidence="1" id="KW-0472">Membrane</keyword>
<feature type="transmembrane region" description="Helical" evidence="1">
    <location>
        <begin position="1543"/>
        <end position="1562"/>
    </location>
</feature>
<name>A0A2V2X1C4_TRYCR</name>
<organism evidence="8 9">
    <name type="scientific">Trypanosoma cruzi</name>
    <dbReference type="NCBI Taxonomy" id="5693"/>
    <lineage>
        <taxon>Eukaryota</taxon>
        <taxon>Discoba</taxon>
        <taxon>Euglenozoa</taxon>
        <taxon>Kinetoplastea</taxon>
        <taxon>Metakinetoplastina</taxon>
        <taxon>Trypanosomatida</taxon>
        <taxon>Trypanosomatidae</taxon>
        <taxon>Trypanosoma</taxon>
        <taxon>Schizotrypanum</taxon>
    </lineage>
</organism>
<dbReference type="VEuPathDB" id="TriTrypDB:C4B63_192g26"/>
<dbReference type="Proteomes" id="UP000246078">
    <property type="component" value="Unassembled WGS sequence"/>
</dbReference>
<evidence type="ECO:0000259" key="3">
    <source>
        <dbReference type="Pfam" id="PF13290"/>
    </source>
</evidence>
<dbReference type="InterPro" id="IPR055918">
    <property type="entry name" value="DUF7495"/>
</dbReference>
<proteinExistence type="predicted"/>
<dbReference type="Pfam" id="PF24328">
    <property type="entry name" value="DUF7498"/>
    <property type="match status" value="1"/>
</dbReference>
<dbReference type="VEuPathDB" id="TriTrypDB:TcG_06451"/>
<feature type="domain" description="GH29D-like beta-sandwich" evidence="3">
    <location>
        <begin position="971"/>
        <end position="1021"/>
    </location>
</feature>
<dbReference type="VEuPathDB" id="TriTrypDB:TcCLB.509647.13"/>
<sequence length="1570" mass="171371">MPTVPSPASRQAYVVVLTVMVSLFFISAADAEEIVIGVLDGSHKLTAEDIKNGFKANDKNFINSCGKFDVNGDKFVLIIEMGNFTDYLIPQKGVHLCDLLTSPTREQKYLYAPQDPRDATWDGHTFPVTPSIYEDALGGSAEGYVNVERSTLSFWGDNGSNDNHTGGCCALMPGQNAAWYRPYRLLFSPKEPAMYLAWGTKPKAAVPNVPVVFEVNLWNMRSEPVLENVTFNITTNGKKVTVTSPTGRYTHFANASDPSAAKYTIIVDLVSGPDTVNTRQLKAVVDVFGKLPWDVAPTAGENIPALVRFGKAGTAIGPVDGIAALNEDWFASSIVGGESRIRPVAGHFNTVEPYTLPPVRDKWENVTQADGVFRVQVPCKSVQYYAVAVYSAADQRIVLQYEFDTAAVMYFAGKRFVPREQGGSRRGSFAVGVMQGYHQVLVKLFSDNSTATEDPRKCTAVSSFSMRVVGTAVGYTHAVMPDIPEGAYEIWNNNYMFYLLHLGEQREEYLYGALDEDFINVSTAIPKPGEHMSGKFWKVFVFYGGRIPVSAESLPKDKEAAVSYVAIALYSGYEEKVPVGWTFITGGKTDFYIDGKPVYSRPSDTGPLKENFTTPVSRGWHQLIVRIAATKGQSWGLTFYIHFDNYRLGSAHTTGSNLPFGVAPIRPNRPLLSLMELVDIKSRVGAIPFNPLNNTAVADEFADLPIDASYMPGLLSNQSIWTLGRERQYQWVGRVSTDGIWGHRPFGGNSNQYWSVVLYATESMEATARVIFHGGYAMWLDGQLVGSSPLSSEKEVRETLPLNKGWNQLVIKLRANNSFHLIDTRNSRMSWTAANALCAETRRMELCPLSAVCPFGVGRPGVFPVPEGSSFVPVKNDENEWVQVFAGGGNGTSMCETWRDAHDGRAPIWGETGDNITERHLLPCCGDNSPPFIWLSITPSSTAEGELGYTYEIPVVVEAPVLTVDDPAAVTQTVTITCATPEATIKYAVNNAEEMALYTRPFTISESSTIFAQAFAQSRESRRLEVFVEIKSPIVDRVACVENERCPLFVSGVDPRWRMAIINTKSSGKGVKEYFNLTYALEQPPSLDFSGVLDIEEHRVVVPPLRAGTFNVIVYNTDARGRMAVNTLAYKETRLTPGEVVGTQKTLFKIEGGVNKGDVLLLPFTASRSSATCDADACTAALKSQLDRVAVLSSSVSAYFKQDLYGYSGKLSCLCICLSCYKGVSKQDSVLIESSKVVNQVVNVSVSSPVPHAKATVGAIRPFSVRNGDDLEMFGTFITDSSYIVRFNPAFSGGDTMAAPTCAVQKVTTGVLTCEMQVQAGTVGGWNVSLLDGEAPVPFEEGAVNTIHVLPPDPLVEFAAGNCAAASVNCVTGAEVIFRGKNFNPAHPLYNDVVVGDAASANPILCRVTNATEKELFCVLSIPRGKEHGEHSIQVRVRVSETEWGAEQSAGFLVLGAGADVPGWKADNVPPSVPASGRRNRYAATVLGAFLGTVLLLLIAAVLFAYFRPGHGPKYDADERIFSDNKAELSDLGPSKTMNARRLVTLIFSDMMNIFLYDYFIYSEALEDRG</sequence>
<evidence type="ECO:0000313" key="8">
    <source>
        <dbReference type="EMBL" id="PWV13943.1"/>
    </source>
</evidence>
<dbReference type="Pfam" id="PF24326">
    <property type="entry name" value="DUF7496"/>
    <property type="match status" value="1"/>
</dbReference>
<dbReference type="VEuPathDB" id="TriTrypDB:Tc_MARK_6941"/>
<protein>
    <submittedName>
        <fullName evidence="8">Uncharacterized protein</fullName>
    </submittedName>
</protein>
<evidence type="ECO:0000259" key="4">
    <source>
        <dbReference type="Pfam" id="PF24325"/>
    </source>
</evidence>
<feature type="transmembrane region" description="Helical" evidence="1">
    <location>
        <begin position="1482"/>
        <end position="1507"/>
    </location>
</feature>
<keyword evidence="1" id="KW-0812">Transmembrane</keyword>
<evidence type="ECO:0000256" key="1">
    <source>
        <dbReference type="SAM" id="Phobius"/>
    </source>
</evidence>
<dbReference type="InterPro" id="IPR055919">
    <property type="entry name" value="DUF7496"/>
</dbReference>